<comment type="caution">
    <text evidence="3">The sequence shown here is derived from an EMBL/GenBank/DDBJ whole genome shotgun (WGS) entry which is preliminary data.</text>
</comment>
<dbReference type="RefSeq" id="XP_044543230.1">
    <property type="nucleotide sequence ID" value="XM_044686757.1"/>
</dbReference>
<dbReference type="GeneID" id="68103589"/>
<accession>A0AA88GH75</accession>
<feature type="region of interest" description="Disordered" evidence="2">
    <location>
        <begin position="243"/>
        <end position="306"/>
    </location>
</feature>
<feature type="coiled-coil region" evidence="1">
    <location>
        <begin position="195"/>
        <end position="222"/>
    </location>
</feature>
<feature type="compositionally biased region" description="Polar residues" evidence="2">
    <location>
        <begin position="261"/>
        <end position="283"/>
    </location>
</feature>
<gene>
    <name evidence="3" type="ORF">C9374_011135</name>
</gene>
<sequence>MKSNNHSSDVLNLENKMLLFFSEQRQFESMMRKQCTTYQLQLSEREEESRVLSEENGRLSLKVSELNAKLYNLTFDIEVKEKVYLHQIQKLETDFQSAESKFHHQLEQLQTMNTELTQQIERLKHLLETKEVTLQENIQQQISKLYEEIEQKDLLLSTQMKSFSNEKAHFTKHIHQIQSENFSLKTQLHDSDKKAIQLLLLIQDLKNETDSLRQEYSLAFETLKQEFKQVQIRHFQKFSTSFKSEESEKPSISPRCEHDSQNLTSRKAFSLPSSPKAQKSSCPLQLHYVPEKNGTKEKNSSRTCSL</sequence>
<name>A0AA88GH75_NAELO</name>
<dbReference type="AlphaFoldDB" id="A0AA88GH75"/>
<proteinExistence type="predicted"/>
<evidence type="ECO:0000313" key="3">
    <source>
        <dbReference type="EMBL" id="KAG2374056.1"/>
    </source>
</evidence>
<evidence type="ECO:0000256" key="2">
    <source>
        <dbReference type="SAM" id="MobiDB-lite"/>
    </source>
</evidence>
<dbReference type="Proteomes" id="UP000816034">
    <property type="component" value="Unassembled WGS sequence"/>
</dbReference>
<feature type="coiled-coil region" evidence="1">
    <location>
        <begin position="106"/>
        <end position="133"/>
    </location>
</feature>
<evidence type="ECO:0000256" key="1">
    <source>
        <dbReference type="SAM" id="Coils"/>
    </source>
</evidence>
<organism evidence="3 4">
    <name type="scientific">Naegleria lovaniensis</name>
    <name type="common">Amoeba</name>
    <dbReference type="NCBI Taxonomy" id="51637"/>
    <lineage>
        <taxon>Eukaryota</taxon>
        <taxon>Discoba</taxon>
        <taxon>Heterolobosea</taxon>
        <taxon>Tetramitia</taxon>
        <taxon>Eutetramitia</taxon>
        <taxon>Vahlkampfiidae</taxon>
        <taxon>Naegleria</taxon>
    </lineage>
</organism>
<feature type="compositionally biased region" description="Basic and acidic residues" evidence="2">
    <location>
        <begin position="243"/>
        <end position="260"/>
    </location>
</feature>
<reference evidence="3 4" key="1">
    <citation type="journal article" date="2018" name="BMC Genomics">
        <title>The genome of Naegleria lovaniensis, the basis for a comparative approach to unravel pathogenicity factors of the human pathogenic amoeba N. fowleri.</title>
        <authorList>
            <person name="Liechti N."/>
            <person name="Schurch N."/>
            <person name="Bruggmann R."/>
            <person name="Wittwer M."/>
        </authorList>
    </citation>
    <scope>NUCLEOTIDE SEQUENCE [LARGE SCALE GENOMIC DNA]</scope>
    <source>
        <strain evidence="3 4">ATCC 30569</strain>
    </source>
</reference>
<protein>
    <submittedName>
        <fullName evidence="3">Uncharacterized protein</fullName>
    </submittedName>
</protein>
<feature type="compositionally biased region" description="Basic and acidic residues" evidence="2">
    <location>
        <begin position="289"/>
        <end position="300"/>
    </location>
</feature>
<dbReference type="EMBL" id="PYSW02000048">
    <property type="protein sequence ID" value="KAG2374056.1"/>
    <property type="molecule type" value="Genomic_DNA"/>
</dbReference>
<keyword evidence="1" id="KW-0175">Coiled coil</keyword>
<keyword evidence="4" id="KW-1185">Reference proteome</keyword>
<evidence type="ECO:0000313" key="4">
    <source>
        <dbReference type="Proteomes" id="UP000816034"/>
    </source>
</evidence>